<dbReference type="SUPFAM" id="SSF56112">
    <property type="entry name" value="Protein kinase-like (PK-like)"/>
    <property type="match status" value="1"/>
</dbReference>
<feature type="domain" description="Protein kinase" evidence="7">
    <location>
        <begin position="1"/>
        <end position="217"/>
    </location>
</feature>
<reference evidence="9" key="2">
    <citation type="journal article" date="2017" name="J. Anim. Genet.">
        <title>Multiple reference genome sequences of hot pepper reveal the massive evolution of plant disease resistance genes by retroduplication.</title>
        <authorList>
            <person name="Kim S."/>
            <person name="Park J."/>
            <person name="Yeom S.-I."/>
            <person name="Kim Y.-M."/>
            <person name="Seo E."/>
            <person name="Kim K.-T."/>
            <person name="Kim M.-S."/>
            <person name="Lee J.M."/>
            <person name="Cheong K."/>
            <person name="Shin H.-S."/>
            <person name="Kim S.-B."/>
            <person name="Han K."/>
            <person name="Lee J."/>
            <person name="Park M."/>
            <person name="Lee H.-A."/>
            <person name="Lee H.-Y."/>
            <person name="Lee Y."/>
            <person name="Oh S."/>
            <person name="Lee J.H."/>
            <person name="Choi E."/>
            <person name="Choi E."/>
            <person name="Lee S.E."/>
            <person name="Jeon J."/>
            <person name="Kim H."/>
            <person name="Choi G."/>
            <person name="Song H."/>
            <person name="Lee J."/>
            <person name="Lee S.-C."/>
            <person name="Kwon J.-K."/>
            <person name="Lee H.-Y."/>
            <person name="Koo N."/>
            <person name="Hong Y."/>
            <person name="Kim R.W."/>
            <person name="Kang W.-H."/>
            <person name="Huh J.H."/>
            <person name="Kang B.-C."/>
            <person name="Yang T.-J."/>
            <person name="Lee Y.-H."/>
            <person name="Bennetzen J.L."/>
            <person name="Choi D."/>
        </authorList>
    </citation>
    <scope>NUCLEOTIDE SEQUENCE [LARGE SCALE GENOMIC DNA]</scope>
    <source>
        <strain evidence="9">cv. PBC81</strain>
    </source>
</reference>
<dbReference type="PROSITE" id="PS50011">
    <property type="entry name" value="PROTEIN_KINASE_DOM"/>
    <property type="match status" value="1"/>
</dbReference>
<protein>
    <recommendedName>
        <fullName evidence="1">non-specific serine/threonine protein kinase</fullName>
        <ecNumber evidence="1">2.7.11.1</ecNumber>
    </recommendedName>
</protein>
<dbReference type="GO" id="GO:0005524">
    <property type="term" value="F:ATP binding"/>
    <property type="evidence" value="ECO:0007669"/>
    <property type="project" value="InterPro"/>
</dbReference>
<organism evidence="8 9">
    <name type="scientific">Capsicum baccatum</name>
    <name type="common">Peruvian pepper</name>
    <dbReference type="NCBI Taxonomy" id="33114"/>
    <lineage>
        <taxon>Eukaryota</taxon>
        <taxon>Viridiplantae</taxon>
        <taxon>Streptophyta</taxon>
        <taxon>Embryophyta</taxon>
        <taxon>Tracheophyta</taxon>
        <taxon>Spermatophyta</taxon>
        <taxon>Magnoliopsida</taxon>
        <taxon>eudicotyledons</taxon>
        <taxon>Gunneridae</taxon>
        <taxon>Pentapetalae</taxon>
        <taxon>asterids</taxon>
        <taxon>lamiids</taxon>
        <taxon>Solanales</taxon>
        <taxon>Solanaceae</taxon>
        <taxon>Solanoideae</taxon>
        <taxon>Capsiceae</taxon>
        <taxon>Capsicum</taxon>
    </lineage>
</organism>
<dbReference type="InterPro" id="IPR000719">
    <property type="entry name" value="Prot_kinase_dom"/>
</dbReference>
<evidence type="ECO:0000256" key="2">
    <source>
        <dbReference type="ARBA" id="ARBA00022527"/>
    </source>
</evidence>
<dbReference type="EC" id="2.7.11.1" evidence="1"/>
<evidence type="ECO:0000256" key="4">
    <source>
        <dbReference type="ARBA" id="ARBA00047899"/>
    </source>
</evidence>
<evidence type="ECO:0000313" key="9">
    <source>
        <dbReference type="Proteomes" id="UP000224567"/>
    </source>
</evidence>
<accession>A0A2G2V7C3</accession>
<name>A0A2G2V7C3_CAPBA</name>
<keyword evidence="3" id="KW-0418">Kinase</keyword>
<gene>
    <name evidence="8" type="ORF">CQW23_31588</name>
</gene>
<keyword evidence="9" id="KW-1185">Reference proteome</keyword>
<dbReference type="PROSITE" id="PS00108">
    <property type="entry name" value="PROTEIN_KINASE_ST"/>
    <property type="match status" value="1"/>
</dbReference>
<sequence>MMMVLALIWGVSRIGVGKLRFLPSQGPKIIHRDIKCDNVFVDSGGKEVKIGDFGLAVCVMEGDFVKEKDTTGTLEYMAPGGLRVGVRVIVKLYDFLVMDPNHGNKPLEKMHGKNAYNRPTLAWPFLDPAYNESLVCHLVRHDALQCLLLLKQILYCLTISYLAGQAVSKFYGTNMLMEAAVCSLVIEVRTRYQEKAYQELHMQEMEEVPSYSSWQTL</sequence>
<dbReference type="PANTHER" id="PTHR13902">
    <property type="entry name" value="SERINE/THREONINE-PROTEIN KINASE WNK WITH NO LYSINE -RELATED"/>
    <property type="match status" value="1"/>
</dbReference>
<evidence type="ECO:0000259" key="7">
    <source>
        <dbReference type="PROSITE" id="PS50011"/>
    </source>
</evidence>
<dbReference type="AlphaFoldDB" id="A0A2G2V7C3"/>
<proteinExistence type="predicted"/>
<dbReference type="EMBL" id="MLFT02000180">
    <property type="protein sequence ID" value="PHT28808.1"/>
    <property type="molecule type" value="Genomic_DNA"/>
</dbReference>
<dbReference type="InterPro" id="IPR008271">
    <property type="entry name" value="Ser/Thr_kinase_AS"/>
</dbReference>
<evidence type="ECO:0000256" key="3">
    <source>
        <dbReference type="ARBA" id="ARBA00022777"/>
    </source>
</evidence>
<dbReference type="InterPro" id="IPR050588">
    <property type="entry name" value="WNK_Ser-Thr_kinase"/>
</dbReference>
<keyword evidence="6" id="KW-0732">Signal</keyword>
<dbReference type="STRING" id="33114.A0A2G2V7C3"/>
<dbReference type="InterPro" id="IPR011009">
    <property type="entry name" value="Kinase-like_dom_sf"/>
</dbReference>
<comment type="caution">
    <text evidence="8">The sequence shown here is derived from an EMBL/GenBank/DDBJ whole genome shotgun (WGS) entry which is preliminary data.</text>
</comment>
<feature type="signal peptide" evidence="6">
    <location>
        <begin position="1"/>
        <end position="17"/>
    </location>
</feature>
<evidence type="ECO:0000313" key="8">
    <source>
        <dbReference type="EMBL" id="PHT28808.1"/>
    </source>
</evidence>
<comment type="catalytic activity">
    <reaction evidence="5">
        <text>L-seryl-[protein] + ATP = O-phospho-L-seryl-[protein] + ADP + H(+)</text>
        <dbReference type="Rhea" id="RHEA:17989"/>
        <dbReference type="Rhea" id="RHEA-COMP:9863"/>
        <dbReference type="Rhea" id="RHEA-COMP:11604"/>
        <dbReference type="ChEBI" id="CHEBI:15378"/>
        <dbReference type="ChEBI" id="CHEBI:29999"/>
        <dbReference type="ChEBI" id="CHEBI:30616"/>
        <dbReference type="ChEBI" id="CHEBI:83421"/>
        <dbReference type="ChEBI" id="CHEBI:456216"/>
        <dbReference type="EC" id="2.7.11.1"/>
    </reaction>
</comment>
<keyword evidence="3" id="KW-0808">Transferase</keyword>
<dbReference type="Gene3D" id="1.10.510.10">
    <property type="entry name" value="Transferase(Phosphotransferase) domain 1"/>
    <property type="match status" value="1"/>
</dbReference>
<dbReference type="Pfam" id="PF00069">
    <property type="entry name" value="Pkinase"/>
    <property type="match status" value="1"/>
</dbReference>
<dbReference type="Proteomes" id="UP000224567">
    <property type="component" value="Unassembled WGS sequence"/>
</dbReference>
<keyword evidence="2" id="KW-0723">Serine/threonine-protein kinase</keyword>
<feature type="chain" id="PRO_5013592371" description="non-specific serine/threonine protein kinase" evidence="6">
    <location>
        <begin position="18"/>
        <end position="217"/>
    </location>
</feature>
<evidence type="ECO:0000256" key="1">
    <source>
        <dbReference type="ARBA" id="ARBA00012513"/>
    </source>
</evidence>
<dbReference type="GO" id="GO:0004674">
    <property type="term" value="F:protein serine/threonine kinase activity"/>
    <property type="evidence" value="ECO:0007669"/>
    <property type="project" value="UniProtKB-KW"/>
</dbReference>
<evidence type="ECO:0000256" key="5">
    <source>
        <dbReference type="ARBA" id="ARBA00048679"/>
    </source>
</evidence>
<reference evidence="8 9" key="1">
    <citation type="journal article" date="2017" name="Genome Biol.">
        <title>New reference genome sequences of hot pepper reveal the massive evolution of plant disease-resistance genes by retroduplication.</title>
        <authorList>
            <person name="Kim S."/>
            <person name="Park J."/>
            <person name="Yeom S.I."/>
            <person name="Kim Y.M."/>
            <person name="Seo E."/>
            <person name="Kim K.T."/>
            <person name="Kim M.S."/>
            <person name="Lee J.M."/>
            <person name="Cheong K."/>
            <person name="Shin H.S."/>
            <person name="Kim S.B."/>
            <person name="Han K."/>
            <person name="Lee J."/>
            <person name="Park M."/>
            <person name="Lee H.A."/>
            <person name="Lee H.Y."/>
            <person name="Lee Y."/>
            <person name="Oh S."/>
            <person name="Lee J.H."/>
            <person name="Choi E."/>
            <person name="Choi E."/>
            <person name="Lee S.E."/>
            <person name="Jeon J."/>
            <person name="Kim H."/>
            <person name="Choi G."/>
            <person name="Song H."/>
            <person name="Lee J."/>
            <person name="Lee S.C."/>
            <person name="Kwon J.K."/>
            <person name="Lee H.Y."/>
            <person name="Koo N."/>
            <person name="Hong Y."/>
            <person name="Kim R.W."/>
            <person name="Kang W.H."/>
            <person name="Huh J.H."/>
            <person name="Kang B.C."/>
            <person name="Yang T.J."/>
            <person name="Lee Y.H."/>
            <person name="Bennetzen J.L."/>
            <person name="Choi D."/>
        </authorList>
    </citation>
    <scope>NUCLEOTIDE SEQUENCE [LARGE SCALE GENOMIC DNA]</scope>
    <source>
        <strain evidence="9">cv. PBC81</strain>
    </source>
</reference>
<comment type="catalytic activity">
    <reaction evidence="4">
        <text>L-threonyl-[protein] + ATP = O-phospho-L-threonyl-[protein] + ADP + H(+)</text>
        <dbReference type="Rhea" id="RHEA:46608"/>
        <dbReference type="Rhea" id="RHEA-COMP:11060"/>
        <dbReference type="Rhea" id="RHEA-COMP:11605"/>
        <dbReference type="ChEBI" id="CHEBI:15378"/>
        <dbReference type="ChEBI" id="CHEBI:30013"/>
        <dbReference type="ChEBI" id="CHEBI:30616"/>
        <dbReference type="ChEBI" id="CHEBI:61977"/>
        <dbReference type="ChEBI" id="CHEBI:456216"/>
        <dbReference type="EC" id="2.7.11.1"/>
    </reaction>
</comment>
<evidence type="ECO:0000256" key="6">
    <source>
        <dbReference type="SAM" id="SignalP"/>
    </source>
</evidence>